<feature type="domain" description="Xaa-Pro dipeptidyl-peptidase C-terminal" evidence="2">
    <location>
        <begin position="312"/>
        <end position="553"/>
    </location>
</feature>
<evidence type="ECO:0000259" key="2">
    <source>
        <dbReference type="SMART" id="SM00939"/>
    </source>
</evidence>
<evidence type="ECO:0000313" key="4">
    <source>
        <dbReference type="Proteomes" id="UP001138793"/>
    </source>
</evidence>
<sequence length="558" mass="63169">MGEIGIRVEKNVPCSLADGTILRSDVYRPDDEKRYPVLMIRLPYDKETPRYYDEYLEVPRMVHAGYVVILQDARGRFASEGEFYPFMHERRDGYETVEWAAKLPYSNGKVGLFGMSYHGYTQLAAAVERPPSLKAIAPVMTGADLMGNFLGSEEEPHPSAKLETWVLGSMLEDQLKREGDFDEEKFQYYVENMAERLSDAPADEWKPIKDLDPDSYYFDFMKGRLSKAFKDHVNLKEKLSEVDIPALFIGGWFDGLLGPTLEAYQTYKGTKMLWIGPWTHEEMTGRCGERFFNHAASNLGVDNIADPTEIHIKWFDKWLKEKPMPFEKPVHLYLMGQDRWEAFEEWPIQNAVMSREVYLHSQGMSQSRNGDGKLTYQPVSAETKSALKLDPNHPVPTRGGGTLIAGHASGMFDMSDIQDREDVLVYTSMELEEGLPLLGSIKASIWASSPSELLDISLRLSEVDSLGRAYNIVDSFHRKKVENENQPVCLEVEIGSTAYTLKKGHRLRLDVAASNAPLYDINLNNGTTTKTHTEGKSAVEYLYQGGDKASKLILPIAR</sequence>
<comment type="caution">
    <text evidence="3">The sequence shown here is derived from an EMBL/GenBank/DDBJ whole genome shotgun (WGS) entry which is preliminary data.</text>
</comment>
<dbReference type="PANTHER" id="PTHR43056:SF10">
    <property type="entry name" value="COCE_NOND FAMILY, PUTATIVE (AFU_ORTHOLOGUE AFUA_7G00600)-RELATED"/>
    <property type="match status" value="1"/>
</dbReference>
<dbReference type="SUPFAM" id="SSF53474">
    <property type="entry name" value="alpha/beta-Hydrolases"/>
    <property type="match status" value="1"/>
</dbReference>
<organism evidence="3 4">
    <name type="scientific">Oceanobacillus polygoni</name>
    <dbReference type="NCBI Taxonomy" id="1235259"/>
    <lineage>
        <taxon>Bacteria</taxon>
        <taxon>Bacillati</taxon>
        <taxon>Bacillota</taxon>
        <taxon>Bacilli</taxon>
        <taxon>Bacillales</taxon>
        <taxon>Bacillaceae</taxon>
        <taxon>Oceanobacillus</taxon>
    </lineage>
</organism>
<dbReference type="SUPFAM" id="SSF49785">
    <property type="entry name" value="Galactose-binding domain-like"/>
    <property type="match status" value="1"/>
</dbReference>
<evidence type="ECO:0000313" key="3">
    <source>
        <dbReference type="EMBL" id="MBP2078324.1"/>
    </source>
</evidence>
<accession>A0A9X1CC23</accession>
<dbReference type="Gene3D" id="1.10.3020.10">
    <property type="entry name" value="alpha-amino acid ester hydrolase ( Helical cap domain)"/>
    <property type="match status" value="1"/>
</dbReference>
<dbReference type="SMART" id="SM00939">
    <property type="entry name" value="PepX_C"/>
    <property type="match status" value="1"/>
</dbReference>
<dbReference type="InterPro" id="IPR005674">
    <property type="entry name" value="CocE/Ser_esterase"/>
</dbReference>
<dbReference type="NCBIfam" id="TIGR00976">
    <property type="entry name" value="CocE_NonD"/>
    <property type="match status" value="1"/>
</dbReference>
<evidence type="ECO:0000256" key="1">
    <source>
        <dbReference type="ARBA" id="ARBA00022801"/>
    </source>
</evidence>
<dbReference type="InterPro" id="IPR008979">
    <property type="entry name" value="Galactose-bd-like_sf"/>
</dbReference>
<dbReference type="InterPro" id="IPR013736">
    <property type="entry name" value="Xaa-Pro_dipept_C"/>
</dbReference>
<protein>
    <submittedName>
        <fullName evidence="3">CocE/NonD family hydrolase</fullName>
    </submittedName>
</protein>
<dbReference type="RefSeq" id="WP_245347760.1">
    <property type="nucleotide sequence ID" value="NZ_JAGGMB010000008.1"/>
</dbReference>
<dbReference type="Proteomes" id="UP001138793">
    <property type="component" value="Unassembled WGS sequence"/>
</dbReference>
<dbReference type="AlphaFoldDB" id="A0A9X1CC23"/>
<reference evidence="3" key="1">
    <citation type="submission" date="2021-03" db="EMBL/GenBank/DDBJ databases">
        <title>Genomic Encyclopedia of Type Strains, Phase IV (KMG-IV): sequencing the most valuable type-strain genomes for metagenomic binning, comparative biology and taxonomic classification.</title>
        <authorList>
            <person name="Goeker M."/>
        </authorList>
    </citation>
    <scope>NUCLEOTIDE SEQUENCE</scope>
    <source>
        <strain evidence="3">DSM 107338</strain>
    </source>
</reference>
<name>A0A9X1CC23_9BACI</name>
<dbReference type="PANTHER" id="PTHR43056">
    <property type="entry name" value="PEPTIDASE S9 PROLYL OLIGOPEPTIDASE"/>
    <property type="match status" value="1"/>
</dbReference>
<dbReference type="Gene3D" id="3.40.50.1820">
    <property type="entry name" value="alpha/beta hydrolase"/>
    <property type="match status" value="1"/>
</dbReference>
<dbReference type="Pfam" id="PF08530">
    <property type="entry name" value="PepX_C"/>
    <property type="match status" value="1"/>
</dbReference>
<keyword evidence="4" id="KW-1185">Reference proteome</keyword>
<dbReference type="Gene3D" id="2.60.120.260">
    <property type="entry name" value="Galactose-binding domain-like"/>
    <property type="match status" value="1"/>
</dbReference>
<keyword evidence="1 3" id="KW-0378">Hydrolase</keyword>
<proteinExistence type="predicted"/>
<dbReference type="InterPro" id="IPR000383">
    <property type="entry name" value="Xaa-Pro-like_dom"/>
</dbReference>
<dbReference type="GO" id="GO:0008239">
    <property type="term" value="F:dipeptidyl-peptidase activity"/>
    <property type="evidence" value="ECO:0007669"/>
    <property type="project" value="InterPro"/>
</dbReference>
<dbReference type="InterPro" id="IPR029058">
    <property type="entry name" value="AB_hydrolase_fold"/>
</dbReference>
<dbReference type="InterPro" id="IPR050585">
    <property type="entry name" value="Xaa-Pro_dipeptidyl-ppase/CocE"/>
</dbReference>
<dbReference type="EMBL" id="JAGGMB010000008">
    <property type="protein sequence ID" value="MBP2078324.1"/>
    <property type="molecule type" value="Genomic_DNA"/>
</dbReference>
<gene>
    <name evidence="3" type="ORF">J2Z64_002588</name>
</gene>
<dbReference type="Pfam" id="PF02129">
    <property type="entry name" value="Peptidase_S15"/>
    <property type="match status" value="1"/>
</dbReference>